<sequence>IKALKEQTDRPLIHSTLTTFMVFLYIYIDIHTSYTYRHIHPYIYTQYIHTSSFVHTHTSLFVHRNPFVFSPPCILTHLHTYQCVDRHPYSSLHMFS</sequence>
<dbReference type="RefSeq" id="XP_067919137.1">
    <property type="nucleotide sequence ID" value="XM_068068883.1"/>
</dbReference>
<comment type="caution">
    <text evidence="2">The sequence shown here is derived from an EMBL/GenBank/DDBJ whole genome shotgun (WGS) entry which is preliminary data.</text>
</comment>
<evidence type="ECO:0000313" key="2">
    <source>
        <dbReference type="EMBL" id="PHJ17416.1"/>
    </source>
</evidence>
<gene>
    <name evidence="2" type="ORF">CSUI_008758</name>
</gene>
<keyword evidence="3" id="KW-1185">Reference proteome</keyword>
<evidence type="ECO:0008006" key="4">
    <source>
        <dbReference type="Google" id="ProtNLM"/>
    </source>
</evidence>
<dbReference type="VEuPathDB" id="ToxoDB:CSUI_008758"/>
<accession>A0A2C6KM00</accession>
<keyword evidence="1" id="KW-0472">Membrane</keyword>
<evidence type="ECO:0000313" key="3">
    <source>
        <dbReference type="Proteomes" id="UP000221165"/>
    </source>
</evidence>
<dbReference type="EMBL" id="MIGC01004996">
    <property type="protein sequence ID" value="PHJ17416.1"/>
    <property type="molecule type" value="Genomic_DNA"/>
</dbReference>
<dbReference type="GeneID" id="94432094"/>
<dbReference type="Proteomes" id="UP000221165">
    <property type="component" value="Unassembled WGS sequence"/>
</dbReference>
<reference evidence="2 3" key="1">
    <citation type="journal article" date="2017" name="Int. J. Parasitol.">
        <title>The genome of the protozoan parasite Cystoisospora suis and a reverse vaccinology approach to identify vaccine candidates.</title>
        <authorList>
            <person name="Palmieri N."/>
            <person name="Shrestha A."/>
            <person name="Ruttkowski B."/>
            <person name="Beck T."/>
            <person name="Vogl C."/>
            <person name="Tomley F."/>
            <person name="Blake D.P."/>
            <person name="Joachim A."/>
        </authorList>
    </citation>
    <scope>NUCLEOTIDE SEQUENCE [LARGE SCALE GENOMIC DNA]</scope>
    <source>
        <strain evidence="2 3">Wien I</strain>
    </source>
</reference>
<feature type="transmembrane region" description="Helical" evidence="1">
    <location>
        <begin position="12"/>
        <end position="28"/>
    </location>
</feature>
<protein>
    <recommendedName>
        <fullName evidence="4">Transmembrane protein</fullName>
    </recommendedName>
</protein>
<dbReference type="AlphaFoldDB" id="A0A2C6KM00"/>
<name>A0A2C6KM00_9APIC</name>
<evidence type="ECO:0000256" key="1">
    <source>
        <dbReference type="SAM" id="Phobius"/>
    </source>
</evidence>
<proteinExistence type="predicted"/>
<keyword evidence="1" id="KW-0812">Transmembrane</keyword>
<organism evidence="2 3">
    <name type="scientific">Cystoisospora suis</name>
    <dbReference type="NCBI Taxonomy" id="483139"/>
    <lineage>
        <taxon>Eukaryota</taxon>
        <taxon>Sar</taxon>
        <taxon>Alveolata</taxon>
        <taxon>Apicomplexa</taxon>
        <taxon>Conoidasida</taxon>
        <taxon>Coccidia</taxon>
        <taxon>Eucoccidiorida</taxon>
        <taxon>Eimeriorina</taxon>
        <taxon>Sarcocystidae</taxon>
        <taxon>Cystoisospora</taxon>
    </lineage>
</organism>
<keyword evidence="1" id="KW-1133">Transmembrane helix</keyword>
<feature type="non-terminal residue" evidence="2">
    <location>
        <position position="1"/>
    </location>
</feature>